<sequence>MGGGGGGRKVYNVRVYKEPRITELKFSKDQNTGANFPSSIEEYIGTVNEENNTITVTVANQVNISSLNASISGDNISSLITYPLNFTGSTSPYSQTITIKNQYLKPYVKNYTVIVTLLSKDFVSKWKVGSNKKLKLPIDYDGTYDFTVDWGDGKSERITSWTNNTHTYEKEGEYTVTITGQIEGFNFEKMSENDGGITIQLISISSWGNLKFGSDQGGYFKSCSELKSLPSETPNLEGITNMSSMFSNATSFNSDISNWDVSKVTNMSGMFLGATSFNSDISSWDISKVTDMSGMFSNATSFNQDLTSWNTFNVTNMSRMFSNATSFNGYLNNFEVYNVTDMASMFNEATSFNKSLSNWQVGNVTDMTNMFGGAIKFNQDISQWEIHTRNKMTSMFSGATSMTEEYKPQKN</sequence>
<organism evidence="2 3">
    <name type="scientific">Ichthyobacterium seriolicida</name>
    <dbReference type="NCBI Taxonomy" id="242600"/>
    <lineage>
        <taxon>Bacteria</taxon>
        <taxon>Pseudomonadati</taxon>
        <taxon>Bacteroidota</taxon>
        <taxon>Flavobacteriia</taxon>
        <taxon>Flavobacteriales</taxon>
        <taxon>Ichthyobacteriaceae</taxon>
        <taxon>Ichthyobacterium</taxon>
    </lineage>
</organism>
<gene>
    <name evidence="2" type="ORF">JBKA6_0258</name>
</gene>
<name>A0A1J1DWM8_9FLAO</name>
<proteinExistence type="predicted"/>
<dbReference type="InterPro" id="IPR035986">
    <property type="entry name" value="PKD_dom_sf"/>
</dbReference>
<evidence type="ECO:0000259" key="1">
    <source>
        <dbReference type="PROSITE" id="PS50093"/>
    </source>
</evidence>
<dbReference type="InterPro" id="IPR005046">
    <property type="entry name" value="DUF285"/>
</dbReference>
<reference evidence="2 3" key="1">
    <citation type="submission" date="2014-03" db="EMBL/GenBank/DDBJ databases">
        <title>complete genome sequence of Flavobacteriaceae bacterium JBKA-6.</title>
        <authorList>
            <person name="Takano T."/>
            <person name="Nakamura Y."/>
            <person name="Takuma S."/>
            <person name="Yasuike M."/>
            <person name="Matsuyama T."/>
            <person name="Sakai T."/>
            <person name="Fujiwara A."/>
            <person name="Kimoto K."/>
            <person name="Fukuda Y."/>
            <person name="Kondo H."/>
            <person name="Hirono I."/>
            <person name="Nakayasu C."/>
        </authorList>
    </citation>
    <scope>NUCLEOTIDE SEQUENCE [LARGE SCALE GENOMIC DNA]</scope>
    <source>
        <strain evidence="2 3">JBKA-6</strain>
    </source>
</reference>
<dbReference type="InterPro" id="IPR013783">
    <property type="entry name" value="Ig-like_fold"/>
</dbReference>
<keyword evidence="2" id="KW-0472">Membrane</keyword>
<feature type="domain" description="PKD" evidence="1">
    <location>
        <begin position="146"/>
        <end position="179"/>
    </location>
</feature>
<dbReference type="Pfam" id="PF03382">
    <property type="entry name" value="DUF285"/>
    <property type="match status" value="1"/>
</dbReference>
<evidence type="ECO:0000313" key="2">
    <source>
        <dbReference type="EMBL" id="BAV94271.1"/>
    </source>
</evidence>
<dbReference type="SUPFAM" id="SSF49299">
    <property type="entry name" value="PKD domain"/>
    <property type="match status" value="1"/>
</dbReference>
<keyword evidence="2" id="KW-0812">Transmembrane</keyword>
<dbReference type="EMBL" id="AP014564">
    <property type="protein sequence ID" value="BAV94271.1"/>
    <property type="molecule type" value="Genomic_DNA"/>
</dbReference>
<dbReference type="NCBIfam" id="TIGR02167">
    <property type="entry name" value="Liste_lipo_26"/>
    <property type="match status" value="4"/>
</dbReference>
<dbReference type="Pfam" id="PF00801">
    <property type="entry name" value="PKD"/>
    <property type="match status" value="1"/>
</dbReference>
<dbReference type="Proteomes" id="UP000243197">
    <property type="component" value="Chromosome"/>
</dbReference>
<dbReference type="Gene3D" id="2.60.40.10">
    <property type="entry name" value="Immunoglobulins"/>
    <property type="match status" value="1"/>
</dbReference>
<accession>A0A1J1DWM8</accession>
<dbReference type="InterPro" id="IPR011889">
    <property type="entry name" value="Liste_lipo_26"/>
</dbReference>
<dbReference type="PROSITE" id="PS50093">
    <property type="entry name" value="PKD"/>
    <property type="match status" value="1"/>
</dbReference>
<protein>
    <submittedName>
        <fullName evidence="2">Transmembrane protein</fullName>
    </submittedName>
</protein>
<dbReference type="KEGG" id="ise:JBKA6_0258"/>
<evidence type="ECO:0000313" key="3">
    <source>
        <dbReference type="Proteomes" id="UP000243197"/>
    </source>
</evidence>
<dbReference type="AlphaFoldDB" id="A0A1J1DWM8"/>
<dbReference type="InterPro" id="IPR000601">
    <property type="entry name" value="PKD_dom"/>
</dbReference>
<keyword evidence="3" id="KW-1185">Reference proteome</keyword>